<evidence type="ECO:0000313" key="2">
    <source>
        <dbReference type="EMBL" id="MBB4701374.1"/>
    </source>
</evidence>
<keyword evidence="3" id="KW-1185">Reference proteome</keyword>
<feature type="signal peptide" evidence="1">
    <location>
        <begin position="1"/>
        <end position="21"/>
    </location>
</feature>
<dbReference type="EMBL" id="JACHND010000001">
    <property type="protein sequence ID" value="MBB4701374.1"/>
    <property type="molecule type" value="Genomic_DNA"/>
</dbReference>
<evidence type="ECO:0000256" key="1">
    <source>
        <dbReference type="SAM" id="SignalP"/>
    </source>
</evidence>
<protein>
    <submittedName>
        <fullName evidence="2">Uncharacterized protein</fullName>
    </submittedName>
</protein>
<gene>
    <name evidence="2" type="ORF">BJ982_002918</name>
</gene>
<keyword evidence="1" id="KW-0732">Signal</keyword>
<accession>A0A7W7D7F1</accession>
<sequence>MRLRTRLAIIAGAGAAGVAMAPPFTVHAPPAGAKASNCHAATRGTVTKYGRTVLPGLPGRPASVSFVGAGTFASACLPHWRAYHAGRLYEAGGDWRTGAWAAAKYFYDYGGFWLDGEDLSRR</sequence>
<name>A0A7W7D7F1_9ACTN</name>
<evidence type="ECO:0000313" key="3">
    <source>
        <dbReference type="Proteomes" id="UP000542210"/>
    </source>
</evidence>
<comment type="caution">
    <text evidence="2">The sequence shown here is derived from an EMBL/GenBank/DDBJ whole genome shotgun (WGS) entry which is preliminary data.</text>
</comment>
<organism evidence="2 3">
    <name type="scientific">Sphaerisporangium siamense</name>
    <dbReference type="NCBI Taxonomy" id="795645"/>
    <lineage>
        <taxon>Bacteria</taxon>
        <taxon>Bacillati</taxon>
        <taxon>Actinomycetota</taxon>
        <taxon>Actinomycetes</taxon>
        <taxon>Streptosporangiales</taxon>
        <taxon>Streptosporangiaceae</taxon>
        <taxon>Sphaerisporangium</taxon>
    </lineage>
</organism>
<reference evidence="2 3" key="1">
    <citation type="submission" date="2020-08" db="EMBL/GenBank/DDBJ databases">
        <title>Sequencing the genomes of 1000 actinobacteria strains.</title>
        <authorList>
            <person name="Klenk H.-P."/>
        </authorList>
    </citation>
    <scope>NUCLEOTIDE SEQUENCE [LARGE SCALE GENOMIC DNA]</scope>
    <source>
        <strain evidence="2 3">DSM 45784</strain>
    </source>
</reference>
<dbReference type="AlphaFoldDB" id="A0A7W7D7F1"/>
<feature type="chain" id="PRO_5038384328" evidence="1">
    <location>
        <begin position="22"/>
        <end position="122"/>
    </location>
</feature>
<dbReference type="RefSeq" id="WP_184880417.1">
    <property type="nucleotide sequence ID" value="NZ_BOOV01000015.1"/>
</dbReference>
<dbReference type="Proteomes" id="UP000542210">
    <property type="component" value="Unassembled WGS sequence"/>
</dbReference>
<proteinExistence type="predicted"/>